<feature type="transmembrane region" description="Helical" evidence="1">
    <location>
        <begin position="12"/>
        <end position="28"/>
    </location>
</feature>
<dbReference type="STRING" id="195522.BD01_1778"/>
<feature type="transmembrane region" description="Helical" evidence="1">
    <location>
        <begin position="34"/>
        <end position="50"/>
    </location>
</feature>
<dbReference type="EMBL" id="CP007264">
    <property type="protein sequence ID" value="AHL23381.1"/>
    <property type="molecule type" value="Genomic_DNA"/>
</dbReference>
<protein>
    <submittedName>
        <fullName evidence="2">Uncharacterized protein</fullName>
    </submittedName>
</protein>
<dbReference type="Proteomes" id="UP000019434">
    <property type="component" value="Chromosome"/>
</dbReference>
<dbReference type="KEGG" id="tnu:BD01_1778"/>
<name>W8P3M4_9EURY</name>
<accession>W8P3M4</accession>
<dbReference type="OrthoDB" id="101902at2157"/>
<evidence type="ECO:0000313" key="2">
    <source>
        <dbReference type="EMBL" id="AHL23381.1"/>
    </source>
</evidence>
<evidence type="ECO:0000313" key="3">
    <source>
        <dbReference type="Proteomes" id="UP000019434"/>
    </source>
</evidence>
<dbReference type="RefSeq" id="WP_042692009.1">
    <property type="nucleotide sequence ID" value="NZ_CP007264.1"/>
</dbReference>
<dbReference type="eggNOG" id="arCOG05833">
    <property type="taxonomic scope" value="Archaea"/>
</dbReference>
<sequence>MSLRKLIESFRGRMLLAGLLVFLSIVPGEYYVRWIAAFTLAVILGIILIEKDVKIPYSPRKEESYTRPLKPDFERALTIVSRAKAGKRNLAEEELLEILYTLYDGEFNYQELRSNPPPALKAFYSSPNPYEGLKRAIKILEAELNED</sequence>
<keyword evidence="1" id="KW-0812">Transmembrane</keyword>
<keyword evidence="1" id="KW-1133">Transmembrane helix</keyword>
<gene>
    <name evidence="2" type="ORF">BD01_1778</name>
</gene>
<evidence type="ECO:0000256" key="1">
    <source>
        <dbReference type="SAM" id="Phobius"/>
    </source>
</evidence>
<organism evidence="2 3">
    <name type="scientific">Thermococcus nautili</name>
    <dbReference type="NCBI Taxonomy" id="195522"/>
    <lineage>
        <taxon>Archaea</taxon>
        <taxon>Methanobacteriati</taxon>
        <taxon>Methanobacteriota</taxon>
        <taxon>Thermococci</taxon>
        <taxon>Thermococcales</taxon>
        <taxon>Thermococcaceae</taxon>
        <taxon>Thermococcus</taxon>
    </lineage>
</organism>
<reference evidence="2 3" key="1">
    <citation type="submission" date="2014-02" db="EMBL/GenBank/DDBJ databases">
        <title>Genome Sequence of an Hyperthermophilic Archaeon, Thermococcus nautili 30-1, producing viral vesicles.</title>
        <authorList>
            <person name="Oberto J."/>
            <person name="Gaudin M."/>
            <person name="Cossu M."/>
            <person name="Gorlas A."/>
            <person name="Slesarev A."/>
            <person name="Marguet E."/>
            <person name="Forterre P."/>
        </authorList>
    </citation>
    <scope>NUCLEOTIDE SEQUENCE [LARGE SCALE GENOMIC DNA]</scope>
    <source>
        <strain evidence="2 3">30-1</strain>
    </source>
</reference>
<dbReference type="HOGENOM" id="CLU_147803_0_0_2"/>
<dbReference type="GeneID" id="82170616"/>
<keyword evidence="3" id="KW-1185">Reference proteome</keyword>
<dbReference type="AlphaFoldDB" id="W8P3M4"/>
<keyword evidence="1" id="KW-0472">Membrane</keyword>
<proteinExistence type="predicted"/>